<feature type="compositionally biased region" description="Low complexity" evidence="1">
    <location>
        <begin position="58"/>
        <end position="74"/>
    </location>
</feature>
<sequence length="327" mass="33727">MPASKETTRHNPHEHGPQPCAALAQVPEHDVCDFGWTSIENAARVRPRRARRHKRKATSAGPSSTSAGGSSASSFDRATGKLLLAQLQRLSAEVIQLRAQLEAALGQANLPAVEAPAAQVPAAEVPAAEAPAAEVPPAAELAAVELPAPELPAPELRAAKLPAAKLRRRRGLLRYVCGAALCGMRWWGKTRGSAGASRPYGENMQGRDVNTACNIRLLTPAGAGRRRLAGPWPPPTPSRLAAAAAGAGRPPVWADGAVLQEEVPAAVAAGANRAAMHLPGSESSSDGGEEEEGSSEGGEEEEGGSEGGEEEEGSGGSAAPPWKHCRS</sequence>
<dbReference type="AlphaFoldDB" id="A0A2K3DKS2"/>
<dbReference type="KEGG" id="cre:CHLRE_07g344186v5"/>
<dbReference type="GeneID" id="66054152"/>
<feature type="compositionally biased region" description="Basic and acidic residues" evidence="1">
    <location>
        <begin position="1"/>
        <end position="16"/>
    </location>
</feature>
<feature type="compositionally biased region" description="Basic residues" evidence="1">
    <location>
        <begin position="45"/>
        <end position="57"/>
    </location>
</feature>
<evidence type="ECO:0000256" key="1">
    <source>
        <dbReference type="SAM" id="MobiDB-lite"/>
    </source>
</evidence>
<protein>
    <submittedName>
        <fullName evidence="2">Uncharacterized protein</fullName>
    </submittedName>
</protein>
<feature type="compositionally biased region" description="Low complexity" evidence="1">
    <location>
        <begin position="276"/>
        <end position="286"/>
    </location>
</feature>
<feature type="region of interest" description="Disordered" evidence="1">
    <location>
        <begin position="1"/>
        <end position="21"/>
    </location>
</feature>
<organism evidence="2 3">
    <name type="scientific">Chlamydomonas reinhardtii</name>
    <name type="common">Chlamydomonas smithii</name>
    <dbReference type="NCBI Taxonomy" id="3055"/>
    <lineage>
        <taxon>Eukaryota</taxon>
        <taxon>Viridiplantae</taxon>
        <taxon>Chlorophyta</taxon>
        <taxon>core chlorophytes</taxon>
        <taxon>Chlorophyceae</taxon>
        <taxon>CS clade</taxon>
        <taxon>Chlamydomonadales</taxon>
        <taxon>Chlamydomonadaceae</taxon>
        <taxon>Chlamydomonas</taxon>
    </lineage>
</organism>
<reference evidence="2 3" key="1">
    <citation type="journal article" date="2007" name="Science">
        <title>The Chlamydomonas genome reveals the evolution of key animal and plant functions.</title>
        <authorList>
            <person name="Merchant S.S."/>
            <person name="Prochnik S.E."/>
            <person name="Vallon O."/>
            <person name="Harris E.H."/>
            <person name="Karpowicz S.J."/>
            <person name="Witman G.B."/>
            <person name="Terry A."/>
            <person name="Salamov A."/>
            <person name="Fritz-Laylin L.K."/>
            <person name="Marechal-Drouard L."/>
            <person name="Marshall W.F."/>
            <person name="Qu L.H."/>
            <person name="Nelson D.R."/>
            <person name="Sanderfoot A.A."/>
            <person name="Spalding M.H."/>
            <person name="Kapitonov V.V."/>
            <person name="Ren Q."/>
            <person name="Ferris P."/>
            <person name="Lindquist E."/>
            <person name="Shapiro H."/>
            <person name="Lucas S.M."/>
            <person name="Grimwood J."/>
            <person name="Schmutz J."/>
            <person name="Cardol P."/>
            <person name="Cerutti H."/>
            <person name="Chanfreau G."/>
            <person name="Chen C.L."/>
            <person name="Cognat V."/>
            <person name="Croft M.T."/>
            <person name="Dent R."/>
            <person name="Dutcher S."/>
            <person name="Fernandez E."/>
            <person name="Fukuzawa H."/>
            <person name="Gonzalez-Ballester D."/>
            <person name="Gonzalez-Halphen D."/>
            <person name="Hallmann A."/>
            <person name="Hanikenne M."/>
            <person name="Hippler M."/>
            <person name="Inwood W."/>
            <person name="Jabbari K."/>
            <person name="Kalanon M."/>
            <person name="Kuras R."/>
            <person name="Lefebvre P.A."/>
            <person name="Lemaire S.D."/>
            <person name="Lobanov A.V."/>
            <person name="Lohr M."/>
            <person name="Manuell A."/>
            <person name="Meier I."/>
            <person name="Mets L."/>
            <person name="Mittag M."/>
            <person name="Mittelmeier T."/>
            <person name="Moroney J.V."/>
            <person name="Moseley J."/>
            <person name="Napoli C."/>
            <person name="Nedelcu A.M."/>
            <person name="Niyogi K."/>
            <person name="Novoselov S.V."/>
            <person name="Paulsen I.T."/>
            <person name="Pazour G."/>
            <person name="Purton S."/>
            <person name="Ral J.P."/>
            <person name="Riano-Pachon D.M."/>
            <person name="Riekhof W."/>
            <person name="Rymarquis L."/>
            <person name="Schroda M."/>
            <person name="Stern D."/>
            <person name="Umen J."/>
            <person name="Willows R."/>
            <person name="Wilson N."/>
            <person name="Zimmer S.L."/>
            <person name="Allmer J."/>
            <person name="Balk J."/>
            <person name="Bisova K."/>
            <person name="Chen C.J."/>
            <person name="Elias M."/>
            <person name="Gendler K."/>
            <person name="Hauser C."/>
            <person name="Lamb M.R."/>
            <person name="Ledford H."/>
            <person name="Long J.C."/>
            <person name="Minagawa J."/>
            <person name="Page M.D."/>
            <person name="Pan J."/>
            <person name="Pootakham W."/>
            <person name="Roje S."/>
            <person name="Rose A."/>
            <person name="Stahlberg E."/>
            <person name="Terauchi A.M."/>
            <person name="Yang P."/>
            <person name="Ball S."/>
            <person name="Bowler C."/>
            <person name="Dieckmann C.L."/>
            <person name="Gladyshev V.N."/>
            <person name="Green P."/>
            <person name="Jorgensen R."/>
            <person name="Mayfield S."/>
            <person name="Mueller-Roeber B."/>
            <person name="Rajamani S."/>
            <person name="Sayre R.T."/>
            <person name="Brokstein P."/>
            <person name="Dubchak I."/>
            <person name="Goodstein D."/>
            <person name="Hornick L."/>
            <person name="Huang Y.W."/>
            <person name="Jhaveri J."/>
            <person name="Luo Y."/>
            <person name="Martinez D."/>
            <person name="Ngau W.C."/>
            <person name="Otillar B."/>
            <person name="Poliakov A."/>
            <person name="Porter A."/>
            <person name="Szajkowski L."/>
            <person name="Werner G."/>
            <person name="Zhou K."/>
            <person name="Grigoriev I.V."/>
            <person name="Rokhsar D.S."/>
            <person name="Grossman A.R."/>
        </authorList>
    </citation>
    <scope>NUCLEOTIDE SEQUENCE [LARGE SCALE GENOMIC DNA]</scope>
    <source>
        <strain evidence="3">CC-503</strain>
    </source>
</reference>
<dbReference type="OrthoDB" id="10634086at2759"/>
<proteinExistence type="predicted"/>
<dbReference type="Gramene" id="PNW81144">
    <property type="protein sequence ID" value="PNW81144"/>
    <property type="gene ID" value="CHLRE_07g344186v5"/>
</dbReference>
<feature type="region of interest" description="Disordered" evidence="1">
    <location>
        <begin position="224"/>
        <end position="244"/>
    </location>
</feature>
<accession>A0A2K3DKS2</accession>
<evidence type="ECO:0000313" key="3">
    <source>
        <dbReference type="Proteomes" id="UP000006906"/>
    </source>
</evidence>
<dbReference type="Proteomes" id="UP000006906">
    <property type="component" value="Chromosome 7"/>
</dbReference>
<evidence type="ECO:0000313" key="2">
    <source>
        <dbReference type="EMBL" id="PNW81144.1"/>
    </source>
</evidence>
<name>A0A2K3DKS2_CHLRE</name>
<keyword evidence="3" id="KW-1185">Reference proteome</keyword>
<feature type="region of interest" description="Disordered" evidence="1">
    <location>
        <begin position="43"/>
        <end position="75"/>
    </location>
</feature>
<feature type="region of interest" description="Disordered" evidence="1">
    <location>
        <begin position="276"/>
        <end position="327"/>
    </location>
</feature>
<gene>
    <name evidence="2" type="ORF">CHLRE_07g344186v5</name>
</gene>
<dbReference type="RefSeq" id="XP_042922988.1">
    <property type="nucleotide sequence ID" value="XM_043064420.1"/>
</dbReference>
<dbReference type="InParanoid" id="A0A2K3DKS2"/>
<dbReference type="EMBL" id="CM008968">
    <property type="protein sequence ID" value="PNW81144.1"/>
    <property type="molecule type" value="Genomic_DNA"/>
</dbReference>
<feature type="compositionally biased region" description="Acidic residues" evidence="1">
    <location>
        <begin position="287"/>
        <end position="313"/>
    </location>
</feature>